<dbReference type="GO" id="GO:0046872">
    <property type="term" value="F:metal ion binding"/>
    <property type="evidence" value="ECO:0007669"/>
    <property type="project" value="UniProtKB-KW"/>
</dbReference>
<gene>
    <name evidence="2" type="ORF">KHX13_03605</name>
</gene>
<evidence type="ECO:0000313" key="2">
    <source>
        <dbReference type="EMBL" id="MBS5519409.1"/>
    </source>
</evidence>
<dbReference type="EMBL" id="JAGZCZ010000004">
    <property type="protein sequence ID" value="MBS5519409.1"/>
    <property type="molecule type" value="Genomic_DNA"/>
</dbReference>
<feature type="binding site" evidence="1">
    <location>
        <position position="219"/>
    </location>
    <ligand>
        <name>Mg(2+)</name>
        <dbReference type="ChEBI" id="CHEBI:18420"/>
        <label>1</label>
    </ligand>
</feature>
<dbReference type="Gene3D" id="1.10.4080.10">
    <property type="entry name" value="ADP-ribosylation/Crystallin J1"/>
    <property type="match status" value="1"/>
</dbReference>
<feature type="binding site" evidence="1">
    <location>
        <position position="222"/>
    </location>
    <ligand>
        <name>Mg(2+)</name>
        <dbReference type="ChEBI" id="CHEBI:18420"/>
        <label>1</label>
    </ligand>
</feature>
<organism evidence="2 3">
    <name type="scientific">Acidaminococcus intestini</name>
    <dbReference type="NCBI Taxonomy" id="187327"/>
    <lineage>
        <taxon>Bacteria</taxon>
        <taxon>Bacillati</taxon>
        <taxon>Bacillota</taxon>
        <taxon>Negativicutes</taxon>
        <taxon>Acidaminococcales</taxon>
        <taxon>Acidaminococcaceae</taxon>
        <taxon>Acidaminococcus</taxon>
    </lineage>
</organism>
<feature type="binding site" evidence="1">
    <location>
        <position position="221"/>
    </location>
    <ligand>
        <name>Mg(2+)</name>
        <dbReference type="ChEBI" id="CHEBI:18420"/>
        <label>1</label>
    </ligand>
</feature>
<feature type="binding site" evidence="1">
    <location>
        <position position="35"/>
    </location>
    <ligand>
        <name>Mg(2+)</name>
        <dbReference type="ChEBI" id="CHEBI:18420"/>
        <label>1</label>
    </ligand>
</feature>
<reference evidence="2" key="1">
    <citation type="submission" date="2021-02" db="EMBL/GenBank/DDBJ databases">
        <title>Infant gut strain persistence is associated with maternal origin, phylogeny, and functional potential including surface adhesion and iron acquisition.</title>
        <authorList>
            <person name="Lou Y.C."/>
        </authorList>
    </citation>
    <scope>NUCLEOTIDE SEQUENCE</scope>
    <source>
        <strain evidence="2">L3_106_000M1_dasL3_106_000M1_concoct_15</strain>
    </source>
</reference>
<protein>
    <submittedName>
        <fullName evidence="2">ADP-ribosylglycohydrolase family protein</fullName>
    </submittedName>
</protein>
<keyword evidence="1" id="KW-0460">Magnesium</keyword>
<name>A0A943I233_9FIRM</name>
<dbReference type="SUPFAM" id="SSF101478">
    <property type="entry name" value="ADP-ribosylglycohydrolase"/>
    <property type="match status" value="1"/>
</dbReference>
<dbReference type="AlphaFoldDB" id="A0A943I233"/>
<proteinExistence type="predicted"/>
<dbReference type="InterPro" id="IPR050792">
    <property type="entry name" value="ADP-ribosylglycohydrolase"/>
</dbReference>
<feature type="binding site" evidence="1">
    <location>
        <position position="36"/>
    </location>
    <ligand>
        <name>Mg(2+)</name>
        <dbReference type="ChEBI" id="CHEBI:18420"/>
        <label>1</label>
    </ligand>
</feature>
<dbReference type="PANTHER" id="PTHR16222:SF12">
    <property type="entry name" value="ADP-RIBOSYLGLYCOHYDROLASE-RELATED"/>
    <property type="match status" value="1"/>
</dbReference>
<dbReference type="Pfam" id="PF03747">
    <property type="entry name" value="ADP_ribosyl_GH"/>
    <property type="match status" value="1"/>
</dbReference>
<comment type="caution">
    <text evidence="2">The sequence shown here is derived from an EMBL/GenBank/DDBJ whole genome shotgun (WGS) entry which is preliminary data.</text>
</comment>
<dbReference type="InterPro" id="IPR005502">
    <property type="entry name" value="Ribosyl_crysJ1"/>
</dbReference>
<sequence length="269" mass="29262">MKGAFIGDIVGSRFEWTGFREKEFDLFAKGCRVTDDSLMTAAVAEAFLTMREADLPETESVLGPLLCERMRKLGRTYPDAGYGQKFKAWLMDGTMGPYGSCGNGAAMRVSPAGWFAYTLAEAEELALISCRVSHNEKSAEKAAQAVSGAIFLARSGARKDVIRTYLGRFYDLSEPFDELRSHYEGNATCDGSVPQALTAFLASDSFEDALRRAVSLGGDTDTLAAISGSLAEPYFGIPASIYKAAEGYFTEEMKAVLQRFDALCAKEKD</sequence>
<keyword evidence="1" id="KW-0479">Metal-binding</keyword>
<accession>A0A943I233</accession>
<evidence type="ECO:0000256" key="1">
    <source>
        <dbReference type="PIRSR" id="PIRSR605502-1"/>
    </source>
</evidence>
<comment type="cofactor">
    <cofactor evidence="1">
        <name>Mg(2+)</name>
        <dbReference type="ChEBI" id="CHEBI:18420"/>
    </cofactor>
    <text evidence="1">Binds 2 magnesium ions per subunit.</text>
</comment>
<dbReference type="PANTHER" id="PTHR16222">
    <property type="entry name" value="ADP-RIBOSYLGLYCOHYDROLASE"/>
    <property type="match status" value="1"/>
</dbReference>
<feature type="binding site" evidence="1">
    <location>
        <position position="34"/>
    </location>
    <ligand>
        <name>Mg(2+)</name>
        <dbReference type="ChEBI" id="CHEBI:18420"/>
        <label>1</label>
    </ligand>
</feature>
<dbReference type="Proteomes" id="UP000754226">
    <property type="component" value="Unassembled WGS sequence"/>
</dbReference>
<evidence type="ECO:0000313" key="3">
    <source>
        <dbReference type="Proteomes" id="UP000754226"/>
    </source>
</evidence>
<dbReference type="InterPro" id="IPR036705">
    <property type="entry name" value="Ribosyl_crysJ1_sf"/>
</dbReference>